<evidence type="ECO:0000313" key="7">
    <source>
        <dbReference type="EMBL" id="KAF8563746.1"/>
    </source>
</evidence>
<keyword evidence="3" id="KW-0810">Translation regulation</keyword>
<proteinExistence type="inferred from homology"/>
<organism evidence="7 8">
    <name type="scientific">Paragonimus westermani</name>
    <dbReference type="NCBI Taxonomy" id="34504"/>
    <lineage>
        <taxon>Eukaryota</taxon>
        <taxon>Metazoa</taxon>
        <taxon>Spiralia</taxon>
        <taxon>Lophotrochozoa</taxon>
        <taxon>Platyhelminthes</taxon>
        <taxon>Trematoda</taxon>
        <taxon>Digenea</taxon>
        <taxon>Plagiorchiida</taxon>
        <taxon>Troglotremata</taxon>
        <taxon>Troglotrematidae</taxon>
        <taxon>Paragonimus</taxon>
    </lineage>
</organism>
<dbReference type="Proteomes" id="UP000699462">
    <property type="component" value="Unassembled WGS sequence"/>
</dbReference>
<dbReference type="GO" id="GO:0000340">
    <property type="term" value="F:RNA 7-methylguanosine cap binding"/>
    <property type="evidence" value="ECO:0007669"/>
    <property type="project" value="TreeGrafter"/>
</dbReference>
<dbReference type="PANTHER" id="PTHR11960">
    <property type="entry name" value="EUKARYOTIC TRANSLATION INITIATION FACTOR 4E RELATED"/>
    <property type="match status" value="1"/>
</dbReference>
<keyword evidence="2 6" id="KW-0396">Initiation factor</keyword>
<keyword evidence="5 6" id="KW-0648">Protein biosynthesis</keyword>
<evidence type="ECO:0000256" key="6">
    <source>
        <dbReference type="RuleBase" id="RU004374"/>
    </source>
</evidence>
<name>A0A8T0D8P7_9TREM</name>
<dbReference type="GO" id="GO:0006417">
    <property type="term" value="P:regulation of translation"/>
    <property type="evidence" value="ECO:0007669"/>
    <property type="project" value="UniProtKB-KW"/>
</dbReference>
<evidence type="ECO:0000256" key="1">
    <source>
        <dbReference type="ARBA" id="ARBA00009860"/>
    </source>
</evidence>
<keyword evidence="8" id="KW-1185">Reference proteome</keyword>
<protein>
    <recommendedName>
        <fullName evidence="9">Translation initiation factor 4E</fullName>
    </recommendedName>
</protein>
<comment type="caution">
    <text evidence="7">The sequence shown here is derived from an EMBL/GenBank/DDBJ whole genome shotgun (WGS) entry which is preliminary data.</text>
</comment>
<dbReference type="AlphaFoldDB" id="A0A8T0D8P7"/>
<reference evidence="7 8" key="1">
    <citation type="submission" date="2019-07" db="EMBL/GenBank/DDBJ databases">
        <title>Annotation for the trematode Paragonimus westermani.</title>
        <authorList>
            <person name="Choi Y.-J."/>
        </authorList>
    </citation>
    <scope>NUCLEOTIDE SEQUENCE [LARGE SCALE GENOMIC DNA]</scope>
    <source>
        <strain evidence="7">180907_Pwestermani</strain>
    </source>
</reference>
<dbReference type="GO" id="GO:0016281">
    <property type="term" value="C:eukaryotic translation initiation factor 4F complex"/>
    <property type="evidence" value="ECO:0007669"/>
    <property type="project" value="TreeGrafter"/>
</dbReference>
<keyword evidence="4 6" id="KW-0694">RNA-binding</keyword>
<evidence type="ECO:0000256" key="4">
    <source>
        <dbReference type="ARBA" id="ARBA00022884"/>
    </source>
</evidence>
<dbReference type="EMBL" id="JTDF01010821">
    <property type="protein sequence ID" value="KAF8563746.1"/>
    <property type="molecule type" value="Genomic_DNA"/>
</dbReference>
<dbReference type="GO" id="GO:0003743">
    <property type="term" value="F:translation initiation factor activity"/>
    <property type="evidence" value="ECO:0007669"/>
    <property type="project" value="UniProtKB-KW"/>
</dbReference>
<evidence type="ECO:0008006" key="9">
    <source>
        <dbReference type="Google" id="ProtNLM"/>
    </source>
</evidence>
<evidence type="ECO:0000256" key="3">
    <source>
        <dbReference type="ARBA" id="ARBA00022845"/>
    </source>
</evidence>
<dbReference type="InterPro" id="IPR001040">
    <property type="entry name" value="TIF_eIF_4E"/>
</dbReference>
<dbReference type="PANTHER" id="PTHR11960:SF8">
    <property type="entry name" value="EUKARYOTIC TRANSLATION INITIATION FACTOR 4E1-RELATED"/>
    <property type="match status" value="1"/>
</dbReference>
<dbReference type="OrthoDB" id="590761at2759"/>
<dbReference type="Gene3D" id="3.30.760.10">
    <property type="entry name" value="RNA Cap, Translation Initiation Factor Eif4e"/>
    <property type="match status" value="1"/>
</dbReference>
<gene>
    <name evidence="7" type="ORF">P879_07764</name>
</gene>
<dbReference type="InterPro" id="IPR023398">
    <property type="entry name" value="TIF_eIF4e-like"/>
</dbReference>
<evidence type="ECO:0000313" key="8">
    <source>
        <dbReference type="Proteomes" id="UP000699462"/>
    </source>
</evidence>
<dbReference type="SUPFAM" id="SSF55418">
    <property type="entry name" value="eIF4e-like"/>
    <property type="match status" value="1"/>
</dbReference>
<dbReference type="Pfam" id="PF01652">
    <property type="entry name" value="IF4E"/>
    <property type="match status" value="1"/>
</dbReference>
<accession>A0A8T0D8P7</accession>
<evidence type="ECO:0000256" key="5">
    <source>
        <dbReference type="ARBA" id="ARBA00022917"/>
    </source>
</evidence>
<comment type="similarity">
    <text evidence="1 6">Belongs to the eukaryotic initiation factor 4E family.</text>
</comment>
<evidence type="ECO:0000256" key="2">
    <source>
        <dbReference type="ARBA" id="ARBA00022540"/>
    </source>
</evidence>
<sequence length="201" mass="23233">MTTAVGEQCQEAKAEDAPIDLHCLQDPWTYYLFVYKANGSWNDCINKVATFSTVEHFWSVMLHSDPPSRIMNGTDVYMFRGDIEPRWEDPRNESGGRWILNLTQNSPIDTYWEELLMLLVGCDWDTDGEAEQICGAVFQPRSRGHKMAVWISKGDDEETIIQIGRKIKERLHFPDKIFFHTVEDQKALVRGKDITTGRYVL</sequence>